<dbReference type="RefSeq" id="WP_165399946.1">
    <property type="nucleotide sequence ID" value="NZ_SGWX01000001.1"/>
</dbReference>
<accession>A0A4Q7M614</accession>
<dbReference type="EMBL" id="SGWX01000001">
    <property type="protein sequence ID" value="RZS62493.1"/>
    <property type="molecule type" value="Genomic_DNA"/>
</dbReference>
<evidence type="ECO:0000259" key="2">
    <source>
        <dbReference type="SMART" id="SM00862"/>
    </source>
</evidence>
<name>A0A4Q7M614_9MICO</name>
<dbReference type="InterPro" id="IPR003018">
    <property type="entry name" value="GAF"/>
</dbReference>
<gene>
    <name evidence="3" type="ORF">EV386_2829</name>
</gene>
<dbReference type="Pfam" id="PF01590">
    <property type="entry name" value="GAF"/>
    <property type="match status" value="1"/>
</dbReference>
<keyword evidence="4" id="KW-1185">Reference proteome</keyword>
<dbReference type="AlphaFoldDB" id="A0A4Q7M614"/>
<reference evidence="3 4" key="1">
    <citation type="submission" date="2019-02" db="EMBL/GenBank/DDBJ databases">
        <title>Sequencing the genomes of 1000 actinobacteria strains.</title>
        <authorList>
            <person name="Klenk H.-P."/>
        </authorList>
    </citation>
    <scope>NUCLEOTIDE SEQUENCE [LARGE SCALE GENOMIC DNA]</scope>
    <source>
        <strain evidence="3 4">DSM 16932</strain>
    </source>
</reference>
<dbReference type="InterPro" id="IPR029016">
    <property type="entry name" value="GAF-like_dom_sf"/>
</dbReference>
<organism evidence="3 4">
    <name type="scientific">Xylanimonas ulmi</name>
    <dbReference type="NCBI Taxonomy" id="228973"/>
    <lineage>
        <taxon>Bacteria</taxon>
        <taxon>Bacillati</taxon>
        <taxon>Actinomycetota</taxon>
        <taxon>Actinomycetes</taxon>
        <taxon>Micrococcales</taxon>
        <taxon>Promicromonosporaceae</taxon>
        <taxon>Xylanimonas</taxon>
    </lineage>
</organism>
<sequence>MVTLPHVQAPPTPAELSALLRASWARSRPLPRTRATPRRALSDDEAARRLRAGPLCPHLAVIETLLAPTVRDEGLVLVVADPRGRVLAVHGSSDARRRAGNAGVRAGYDWSERVVGTSGLGTAVAAGRPVRVCGAEHWARLDPPLTCWAVPVRGASGDLVGVLDLSGSPSAERGNELALLVAAAAAVEARVAIDRPEPTAATDDESPSQLDVIARRHAVLRTARGELSLSARHSEIALLLATRPEGLTADDLAHELERAGRDPAVVRAEMRRLRAALAPLAGRESVRPRPYRFRRRPTTDAARVVSLVRSGRLGEAVRAHAGGVLPWSTAPGVETVRREVALRLRTAVGEAGEPHLLLELARCPENRQDASLWGAVVAAFAPGSPPRQEALAAIERIDSELRD</sequence>
<proteinExistence type="predicted"/>
<dbReference type="GO" id="GO:0003677">
    <property type="term" value="F:DNA binding"/>
    <property type="evidence" value="ECO:0007669"/>
    <property type="project" value="UniProtKB-KW"/>
</dbReference>
<dbReference type="SMART" id="SM00862">
    <property type="entry name" value="Trans_reg_C"/>
    <property type="match status" value="1"/>
</dbReference>
<dbReference type="InterPro" id="IPR001867">
    <property type="entry name" value="OmpR/PhoB-type_DNA-bd"/>
</dbReference>
<dbReference type="GO" id="GO:0006355">
    <property type="term" value="P:regulation of DNA-templated transcription"/>
    <property type="evidence" value="ECO:0007669"/>
    <property type="project" value="InterPro"/>
</dbReference>
<protein>
    <submittedName>
        <fullName evidence="3">GAF domain-containing protein</fullName>
    </submittedName>
</protein>
<dbReference type="Gene3D" id="3.30.450.40">
    <property type="match status" value="1"/>
</dbReference>
<evidence type="ECO:0000256" key="1">
    <source>
        <dbReference type="ARBA" id="ARBA00023125"/>
    </source>
</evidence>
<feature type="domain" description="OmpR/PhoB-type" evidence="2">
    <location>
        <begin position="224"/>
        <end position="293"/>
    </location>
</feature>
<comment type="caution">
    <text evidence="3">The sequence shown here is derived from an EMBL/GenBank/DDBJ whole genome shotgun (WGS) entry which is preliminary data.</text>
</comment>
<evidence type="ECO:0000313" key="4">
    <source>
        <dbReference type="Proteomes" id="UP000293852"/>
    </source>
</evidence>
<keyword evidence="1" id="KW-0238">DNA-binding</keyword>
<evidence type="ECO:0000313" key="3">
    <source>
        <dbReference type="EMBL" id="RZS62493.1"/>
    </source>
</evidence>
<dbReference type="GO" id="GO:0000160">
    <property type="term" value="P:phosphorelay signal transduction system"/>
    <property type="evidence" value="ECO:0007669"/>
    <property type="project" value="InterPro"/>
</dbReference>
<dbReference type="Proteomes" id="UP000293852">
    <property type="component" value="Unassembled WGS sequence"/>
</dbReference>